<proteinExistence type="predicted"/>
<protein>
    <submittedName>
        <fullName evidence="1">Uncharacterized protein</fullName>
    </submittedName>
</protein>
<name>A0ABQ4Y861_9ASTR</name>
<comment type="caution">
    <text evidence="1">The sequence shown here is derived from an EMBL/GenBank/DDBJ whole genome shotgun (WGS) entry which is preliminary data.</text>
</comment>
<evidence type="ECO:0000313" key="1">
    <source>
        <dbReference type="EMBL" id="GJS73313.1"/>
    </source>
</evidence>
<organism evidence="1 2">
    <name type="scientific">Tanacetum coccineum</name>
    <dbReference type="NCBI Taxonomy" id="301880"/>
    <lineage>
        <taxon>Eukaryota</taxon>
        <taxon>Viridiplantae</taxon>
        <taxon>Streptophyta</taxon>
        <taxon>Embryophyta</taxon>
        <taxon>Tracheophyta</taxon>
        <taxon>Spermatophyta</taxon>
        <taxon>Magnoliopsida</taxon>
        <taxon>eudicotyledons</taxon>
        <taxon>Gunneridae</taxon>
        <taxon>Pentapetalae</taxon>
        <taxon>asterids</taxon>
        <taxon>campanulids</taxon>
        <taxon>Asterales</taxon>
        <taxon>Asteraceae</taxon>
        <taxon>Asteroideae</taxon>
        <taxon>Anthemideae</taxon>
        <taxon>Anthemidinae</taxon>
        <taxon>Tanacetum</taxon>
    </lineage>
</organism>
<sequence length="288" mass="32261">MIGGNLGKFQAKADIGNFILGMLPSRKGYRIYNKRLVEIMETIHVTSDEMHQSDGACNMRYLSSTEINAACMFHPGTSLSTTIAQDAPSTSASSSTSDIHHPIQHQEIAEEPTHEDTPDNPTNYITHQIISEDDQRTSSGKHRWQSISTSNLQKTVSIRMLYGARSLVSQLKDLKTMKIPPRLSPKKALYGLKQAPKGVLIAEQDHCGMSRSRRSTSEVLQFLEIDWLAWIIKKAKKTAISTQRAKYIAMSWMLCSESFGCDHSSKTTDFAFNKIPLYSDNKSLLLYA</sequence>
<evidence type="ECO:0000313" key="2">
    <source>
        <dbReference type="Proteomes" id="UP001151760"/>
    </source>
</evidence>
<gene>
    <name evidence="1" type="ORF">Tco_0706154</name>
</gene>
<dbReference type="EMBL" id="BQNB010010145">
    <property type="protein sequence ID" value="GJS73313.1"/>
    <property type="molecule type" value="Genomic_DNA"/>
</dbReference>
<reference evidence="1" key="1">
    <citation type="journal article" date="2022" name="Int. J. Mol. Sci.">
        <title>Draft Genome of Tanacetum Coccineum: Genomic Comparison of Closely Related Tanacetum-Family Plants.</title>
        <authorList>
            <person name="Yamashiro T."/>
            <person name="Shiraishi A."/>
            <person name="Nakayama K."/>
            <person name="Satake H."/>
        </authorList>
    </citation>
    <scope>NUCLEOTIDE SEQUENCE</scope>
</reference>
<reference evidence="1" key="2">
    <citation type="submission" date="2022-01" db="EMBL/GenBank/DDBJ databases">
        <authorList>
            <person name="Yamashiro T."/>
            <person name="Shiraishi A."/>
            <person name="Satake H."/>
            <person name="Nakayama K."/>
        </authorList>
    </citation>
    <scope>NUCLEOTIDE SEQUENCE</scope>
</reference>
<accession>A0ABQ4Y861</accession>
<keyword evidence="2" id="KW-1185">Reference proteome</keyword>
<dbReference type="Proteomes" id="UP001151760">
    <property type="component" value="Unassembled WGS sequence"/>
</dbReference>